<dbReference type="AlphaFoldDB" id="A0A0A9HLG6"/>
<proteinExistence type="predicted"/>
<sequence length="97" mass="10839">MRPLTLHEWWVGCDVIDSPCVFPSLMLGHKSLPGTAGDCQNCVSAAPILWLAPDVLHSPSRVILLLLLLDCFGLLCLIRLRRVLVSRQRRLLVVCTH</sequence>
<name>A0A0A9HLG6_ARUDO</name>
<evidence type="ECO:0000256" key="1">
    <source>
        <dbReference type="SAM" id="Phobius"/>
    </source>
</evidence>
<dbReference type="EMBL" id="GBRH01159891">
    <property type="protein sequence ID" value="JAE38005.1"/>
    <property type="molecule type" value="Transcribed_RNA"/>
</dbReference>
<organism evidence="2">
    <name type="scientific">Arundo donax</name>
    <name type="common">Giant reed</name>
    <name type="synonym">Donax arundinaceus</name>
    <dbReference type="NCBI Taxonomy" id="35708"/>
    <lineage>
        <taxon>Eukaryota</taxon>
        <taxon>Viridiplantae</taxon>
        <taxon>Streptophyta</taxon>
        <taxon>Embryophyta</taxon>
        <taxon>Tracheophyta</taxon>
        <taxon>Spermatophyta</taxon>
        <taxon>Magnoliopsida</taxon>
        <taxon>Liliopsida</taxon>
        <taxon>Poales</taxon>
        <taxon>Poaceae</taxon>
        <taxon>PACMAD clade</taxon>
        <taxon>Arundinoideae</taxon>
        <taxon>Arundineae</taxon>
        <taxon>Arundo</taxon>
    </lineage>
</organism>
<protein>
    <submittedName>
        <fullName evidence="2">Uncharacterized protein</fullName>
    </submittedName>
</protein>
<reference evidence="2" key="1">
    <citation type="submission" date="2014-09" db="EMBL/GenBank/DDBJ databases">
        <authorList>
            <person name="Magalhaes I.L.F."/>
            <person name="Oliveira U."/>
            <person name="Santos F.R."/>
            <person name="Vidigal T.H.D.A."/>
            <person name="Brescovit A.D."/>
            <person name="Santos A.J."/>
        </authorList>
    </citation>
    <scope>NUCLEOTIDE SEQUENCE</scope>
    <source>
        <tissue evidence="2">Shoot tissue taken approximately 20 cm above the soil surface</tissue>
    </source>
</reference>
<keyword evidence="1" id="KW-0472">Membrane</keyword>
<evidence type="ECO:0000313" key="2">
    <source>
        <dbReference type="EMBL" id="JAE38005.1"/>
    </source>
</evidence>
<keyword evidence="1" id="KW-0812">Transmembrane</keyword>
<keyword evidence="1" id="KW-1133">Transmembrane helix</keyword>
<reference evidence="2" key="2">
    <citation type="journal article" date="2015" name="Data Brief">
        <title>Shoot transcriptome of the giant reed, Arundo donax.</title>
        <authorList>
            <person name="Barrero R.A."/>
            <person name="Guerrero F.D."/>
            <person name="Moolhuijzen P."/>
            <person name="Goolsby J.A."/>
            <person name="Tidwell J."/>
            <person name="Bellgard S.E."/>
            <person name="Bellgard M.I."/>
        </authorList>
    </citation>
    <scope>NUCLEOTIDE SEQUENCE</scope>
    <source>
        <tissue evidence="2">Shoot tissue taken approximately 20 cm above the soil surface</tissue>
    </source>
</reference>
<accession>A0A0A9HLG6</accession>
<feature type="transmembrane region" description="Helical" evidence="1">
    <location>
        <begin position="62"/>
        <end position="80"/>
    </location>
</feature>